<comment type="caution">
    <text evidence="2">The sequence shown here is derived from an EMBL/GenBank/DDBJ whole genome shotgun (WGS) entry which is preliminary data.</text>
</comment>
<feature type="non-terminal residue" evidence="2">
    <location>
        <position position="1"/>
    </location>
</feature>
<proteinExistence type="predicted"/>
<keyword evidence="2" id="KW-0808">Transferase</keyword>
<evidence type="ECO:0000256" key="1">
    <source>
        <dbReference type="SAM" id="MobiDB-lite"/>
    </source>
</evidence>
<organism evidence="2">
    <name type="scientific">Tanacetum cinerariifolium</name>
    <name type="common">Dalmatian daisy</name>
    <name type="synonym">Chrysanthemum cinerariifolium</name>
    <dbReference type="NCBI Taxonomy" id="118510"/>
    <lineage>
        <taxon>Eukaryota</taxon>
        <taxon>Viridiplantae</taxon>
        <taxon>Streptophyta</taxon>
        <taxon>Embryophyta</taxon>
        <taxon>Tracheophyta</taxon>
        <taxon>Spermatophyta</taxon>
        <taxon>Magnoliopsida</taxon>
        <taxon>eudicotyledons</taxon>
        <taxon>Gunneridae</taxon>
        <taxon>Pentapetalae</taxon>
        <taxon>asterids</taxon>
        <taxon>campanulids</taxon>
        <taxon>Asterales</taxon>
        <taxon>Asteraceae</taxon>
        <taxon>Asteroideae</taxon>
        <taxon>Anthemideae</taxon>
        <taxon>Anthemidinae</taxon>
        <taxon>Tanacetum</taxon>
    </lineage>
</organism>
<sequence>GVSYDGPQILPSTSFLPKVVENEPEVTKDIVNPTNNGSTEDVQP</sequence>
<name>A0A699UQS1_TANCI</name>
<keyword evidence="2" id="KW-0548">Nucleotidyltransferase</keyword>
<feature type="region of interest" description="Disordered" evidence="1">
    <location>
        <begin position="1"/>
        <end position="44"/>
    </location>
</feature>
<evidence type="ECO:0000313" key="2">
    <source>
        <dbReference type="EMBL" id="GFD25255.1"/>
    </source>
</evidence>
<gene>
    <name evidence="2" type="ORF">Tci_897224</name>
</gene>
<dbReference type="AlphaFoldDB" id="A0A699UQS1"/>
<feature type="compositionally biased region" description="Polar residues" evidence="1">
    <location>
        <begin position="32"/>
        <end position="44"/>
    </location>
</feature>
<protein>
    <submittedName>
        <fullName evidence="2">Reverse transcriptase domain-containing protein</fullName>
    </submittedName>
</protein>
<dbReference type="EMBL" id="BKCJ011359185">
    <property type="protein sequence ID" value="GFD25255.1"/>
    <property type="molecule type" value="Genomic_DNA"/>
</dbReference>
<reference evidence="2" key="1">
    <citation type="journal article" date="2019" name="Sci. Rep.">
        <title>Draft genome of Tanacetum cinerariifolium, the natural source of mosquito coil.</title>
        <authorList>
            <person name="Yamashiro T."/>
            <person name="Shiraishi A."/>
            <person name="Satake H."/>
            <person name="Nakayama K."/>
        </authorList>
    </citation>
    <scope>NUCLEOTIDE SEQUENCE</scope>
</reference>
<dbReference type="GO" id="GO:0003964">
    <property type="term" value="F:RNA-directed DNA polymerase activity"/>
    <property type="evidence" value="ECO:0007669"/>
    <property type="project" value="UniProtKB-KW"/>
</dbReference>
<accession>A0A699UQS1</accession>
<keyword evidence="2" id="KW-0695">RNA-directed DNA polymerase</keyword>